<feature type="chain" id="PRO_5040872930" evidence="1">
    <location>
        <begin position="19"/>
        <end position="69"/>
    </location>
</feature>
<evidence type="ECO:0000313" key="3">
    <source>
        <dbReference type="Proteomes" id="UP001152607"/>
    </source>
</evidence>
<comment type="caution">
    <text evidence="2">The sequence shown here is derived from an EMBL/GenBank/DDBJ whole genome shotgun (WGS) entry which is preliminary data.</text>
</comment>
<dbReference type="EMBL" id="CAOQHR010000003">
    <property type="protein sequence ID" value="CAI6331891.1"/>
    <property type="molecule type" value="Genomic_DNA"/>
</dbReference>
<evidence type="ECO:0000256" key="1">
    <source>
        <dbReference type="SAM" id="SignalP"/>
    </source>
</evidence>
<reference evidence="2" key="1">
    <citation type="submission" date="2023-01" db="EMBL/GenBank/DDBJ databases">
        <authorList>
            <person name="Van Ghelder C."/>
            <person name="Rancurel C."/>
        </authorList>
    </citation>
    <scope>NUCLEOTIDE SEQUENCE</scope>
    <source>
        <strain evidence="2">CNCM I-4278</strain>
    </source>
</reference>
<keyword evidence="1" id="KW-0732">Signal</keyword>
<evidence type="ECO:0000313" key="2">
    <source>
        <dbReference type="EMBL" id="CAI6331891.1"/>
    </source>
</evidence>
<feature type="signal peptide" evidence="1">
    <location>
        <begin position="1"/>
        <end position="18"/>
    </location>
</feature>
<protein>
    <submittedName>
        <fullName evidence="2">Uncharacterized protein</fullName>
    </submittedName>
</protein>
<dbReference type="Proteomes" id="UP001152607">
    <property type="component" value="Unassembled WGS sequence"/>
</dbReference>
<name>A0A9W4UBE2_9PLEO</name>
<sequence length="69" mass="7702">MRLLSLSITFLFTFGVLARPVKDTTITPSGELQFTEDPGKAEEPEDAQLFFLWDPETKSESEVAATTSY</sequence>
<organism evidence="2 3">
    <name type="scientific">Periconia digitata</name>
    <dbReference type="NCBI Taxonomy" id="1303443"/>
    <lineage>
        <taxon>Eukaryota</taxon>
        <taxon>Fungi</taxon>
        <taxon>Dikarya</taxon>
        <taxon>Ascomycota</taxon>
        <taxon>Pezizomycotina</taxon>
        <taxon>Dothideomycetes</taxon>
        <taxon>Pleosporomycetidae</taxon>
        <taxon>Pleosporales</taxon>
        <taxon>Massarineae</taxon>
        <taxon>Periconiaceae</taxon>
        <taxon>Periconia</taxon>
    </lineage>
</organism>
<gene>
    <name evidence="2" type="ORF">PDIGIT_LOCUS4920</name>
</gene>
<dbReference type="AlphaFoldDB" id="A0A9W4UBE2"/>
<accession>A0A9W4UBE2</accession>
<keyword evidence="3" id="KW-1185">Reference proteome</keyword>
<dbReference type="OrthoDB" id="3781753at2759"/>
<proteinExistence type="predicted"/>